<evidence type="ECO:0000313" key="17">
    <source>
        <dbReference type="EMBL" id="TDQ83317.1"/>
    </source>
</evidence>
<evidence type="ECO:0000256" key="4">
    <source>
        <dbReference type="ARBA" id="ARBA00022448"/>
    </source>
</evidence>
<sequence>MISIQDLTVRFGEVRQQVTAVDGVSLDVAAGESFGLVGESGSGKSTILRAVAGLIDNWTGAISVDGRPVTRRRDRAFYRLVQMVFQDPFGSLHPKHTIDRILSEPLIVHRIADIENRVRAALDQVQLGARFRFRYPHQLSGGQRQRVAIARALILGPRLILLDEPTSALDVSIQAEILNLLSDIRQQSGVTYLLVSHDLGVVAHMCDRFAVMRQGKVVEVATRGDLATGSLSHAYSRQLLLASRGYDRAVIDAFADE</sequence>
<comment type="catalytic activity">
    <reaction evidence="15">
        <text>glutathione(out) + ATP + H2O = glutathione(in) + ADP + phosphate + H(+)</text>
        <dbReference type="Rhea" id="RHEA:29791"/>
        <dbReference type="ChEBI" id="CHEBI:15377"/>
        <dbReference type="ChEBI" id="CHEBI:15378"/>
        <dbReference type="ChEBI" id="CHEBI:30616"/>
        <dbReference type="ChEBI" id="CHEBI:43474"/>
        <dbReference type="ChEBI" id="CHEBI:57925"/>
        <dbReference type="ChEBI" id="CHEBI:456216"/>
        <dbReference type="EC" id="7.4.2.10"/>
    </reaction>
</comment>
<gene>
    <name evidence="17" type="ORF">A8950_1603</name>
</gene>
<dbReference type="PANTHER" id="PTHR43776">
    <property type="entry name" value="TRANSPORT ATP-BINDING PROTEIN"/>
    <property type="match status" value="1"/>
</dbReference>
<dbReference type="Gene3D" id="3.40.50.300">
    <property type="entry name" value="P-loop containing nucleotide triphosphate hydrolases"/>
    <property type="match status" value="1"/>
</dbReference>
<dbReference type="CDD" id="cd03257">
    <property type="entry name" value="ABC_NikE_OppD_transporters"/>
    <property type="match status" value="1"/>
</dbReference>
<proteinExistence type="inferred from homology"/>
<keyword evidence="9" id="KW-1278">Translocase</keyword>
<dbReference type="GO" id="GO:0005886">
    <property type="term" value="C:plasma membrane"/>
    <property type="evidence" value="ECO:0007669"/>
    <property type="project" value="UniProtKB-SubCell"/>
</dbReference>
<dbReference type="PROSITE" id="PS50893">
    <property type="entry name" value="ABC_TRANSPORTER_2"/>
    <property type="match status" value="1"/>
</dbReference>
<dbReference type="GO" id="GO:0005524">
    <property type="term" value="F:ATP binding"/>
    <property type="evidence" value="ECO:0007669"/>
    <property type="project" value="UniProtKB-KW"/>
</dbReference>
<dbReference type="InterPro" id="IPR003593">
    <property type="entry name" value="AAA+_ATPase"/>
</dbReference>
<evidence type="ECO:0000256" key="6">
    <source>
        <dbReference type="ARBA" id="ARBA00022519"/>
    </source>
</evidence>
<dbReference type="Proteomes" id="UP000295783">
    <property type="component" value="Unassembled WGS sequence"/>
</dbReference>
<dbReference type="PANTHER" id="PTHR43776:SF15">
    <property type="entry name" value="GLUTATHIONE IMPORT ATP-BINDING PROTEIN GSIA"/>
    <property type="match status" value="1"/>
</dbReference>
<dbReference type="EC" id="7.4.2.10" evidence="13"/>
<dbReference type="GO" id="GO:0055085">
    <property type="term" value="P:transmembrane transport"/>
    <property type="evidence" value="ECO:0007669"/>
    <property type="project" value="UniProtKB-ARBA"/>
</dbReference>
<keyword evidence="7" id="KW-0547">Nucleotide-binding</keyword>
<evidence type="ECO:0000313" key="18">
    <source>
        <dbReference type="Proteomes" id="UP000295783"/>
    </source>
</evidence>
<dbReference type="EMBL" id="SNYW01000007">
    <property type="protein sequence ID" value="TDQ83317.1"/>
    <property type="molecule type" value="Genomic_DNA"/>
</dbReference>
<evidence type="ECO:0000256" key="7">
    <source>
        <dbReference type="ARBA" id="ARBA00022741"/>
    </source>
</evidence>
<name>A0A4R6WZQ0_9PROT</name>
<keyword evidence="18" id="KW-1185">Reference proteome</keyword>
<evidence type="ECO:0000256" key="2">
    <source>
        <dbReference type="ARBA" id="ARBA00004533"/>
    </source>
</evidence>
<dbReference type="GO" id="GO:0016887">
    <property type="term" value="F:ATP hydrolysis activity"/>
    <property type="evidence" value="ECO:0007669"/>
    <property type="project" value="InterPro"/>
</dbReference>
<reference evidence="17 18" key="1">
    <citation type="submission" date="2019-03" db="EMBL/GenBank/DDBJ databases">
        <title>Genomic Encyclopedia of Type Strains, Phase III (KMG-III): the genomes of soil and plant-associated and newly described type strains.</title>
        <authorList>
            <person name="Whitman W."/>
        </authorList>
    </citation>
    <scope>NUCLEOTIDE SEQUENCE [LARGE SCALE GENOMIC DNA]</scope>
    <source>
        <strain evidence="17 18">CGMCC 1.7660</strain>
    </source>
</reference>
<comment type="caution">
    <text evidence="17">The sequence shown here is derived from an EMBL/GenBank/DDBJ whole genome shotgun (WGS) entry which is preliminary data.</text>
</comment>
<dbReference type="Pfam" id="PF00005">
    <property type="entry name" value="ABC_tran"/>
    <property type="match status" value="1"/>
</dbReference>
<evidence type="ECO:0000256" key="15">
    <source>
        <dbReference type="ARBA" id="ARBA00047640"/>
    </source>
</evidence>
<keyword evidence="10" id="KW-0472">Membrane</keyword>
<dbReference type="InterPro" id="IPR050319">
    <property type="entry name" value="ABC_transp_ATP-bind"/>
</dbReference>
<dbReference type="InterPro" id="IPR027417">
    <property type="entry name" value="P-loop_NTPase"/>
</dbReference>
<keyword evidence="6" id="KW-0997">Cell inner membrane</keyword>
<evidence type="ECO:0000256" key="14">
    <source>
        <dbReference type="ARBA" id="ARBA00041187"/>
    </source>
</evidence>
<evidence type="ECO:0000256" key="3">
    <source>
        <dbReference type="ARBA" id="ARBA00011469"/>
    </source>
</evidence>
<protein>
    <recommendedName>
        <fullName evidence="14">Glutathione import ATP-binding protein GsiA</fullName>
        <ecNumber evidence="13">7.4.2.10</ecNumber>
    </recommendedName>
</protein>
<feature type="domain" description="ABC transporter" evidence="16">
    <location>
        <begin position="2"/>
        <end position="239"/>
    </location>
</feature>
<dbReference type="RefSeq" id="WP_133613082.1">
    <property type="nucleotide sequence ID" value="NZ_SNYW01000007.1"/>
</dbReference>
<evidence type="ECO:0000256" key="9">
    <source>
        <dbReference type="ARBA" id="ARBA00022967"/>
    </source>
</evidence>
<keyword evidence="8 17" id="KW-0067">ATP-binding</keyword>
<organism evidence="17 18">
    <name type="scientific">Dongia mobilis</name>
    <dbReference type="NCBI Taxonomy" id="578943"/>
    <lineage>
        <taxon>Bacteria</taxon>
        <taxon>Pseudomonadati</taxon>
        <taxon>Pseudomonadota</taxon>
        <taxon>Alphaproteobacteria</taxon>
        <taxon>Rhodospirillales</taxon>
        <taxon>Dongiaceae</taxon>
        <taxon>Dongia</taxon>
    </lineage>
</organism>
<keyword evidence="4" id="KW-0813">Transport</keyword>
<evidence type="ECO:0000256" key="5">
    <source>
        <dbReference type="ARBA" id="ARBA00022475"/>
    </source>
</evidence>
<comment type="subunit">
    <text evidence="3">The complex is composed of two ATP-binding proteins (GsiA), two transmembrane proteins (GsiC and GsiD) and a solute-binding protein (GsiB).</text>
</comment>
<comment type="similarity">
    <text evidence="12">Belongs to the ABC transporter superfamily. Glutathione importer (TC 3.A.1.5.11) family.</text>
</comment>
<evidence type="ECO:0000256" key="11">
    <source>
        <dbReference type="ARBA" id="ARBA00037530"/>
    </source>
</evidence>
<evidence type="ECO:0000256" key="10">
    <source>
        <dbReference type="ARBA" id="ARBA00023136"/>
    </source>
</evidence>
<accession>A0A4R6WZQ0</accession>
<dbReference type="PROSITE" id="PS00211">
    <property type="entry name" value="ABC_TRANSPORTER_1"/>
    <property type="match status" value="1"/>
</dbReference>
<dbReference type="OrthoDB" id="37801at2"/>
<dbReference type="InterPro" id="IPR003439">
    <property type="entry name" value="ABC_transporter-like_ATP-bd"/>
</dbReference>
<dbReference type="SMART" id="SM00382">
    <property type="entry name" value="AAA"/>
    <property type="match status" value="1"/>
</dbReference>
<evidence type="ECO:0000259" key="16">
    <source>
        <dbReference type="PROSITE" id="PS50893"/>
    </source>
</evidence>
<evidence type="ECO:0000256" key="13">
    <source>
        <dbReference type="ARBA" id="ARBA00039050"/>
    </source>
</evidence>
<dbReference type="SUPFAM" id="SSF52540">
    <property type="entry name" value="P-loop containing nucleoside triphosphate hydrolases"/>
    <property type="match status" value="1"/>
</dbReference>
<evidence type="ECO:0000256" key="8">
    <source>
        <dbReference type="ARBA" id="ARBA00022840"/>
    </source>
</evidence>
<dbReference type="InterPro" id="IPR017871">
    <property type="entry name" value="ABC_transporter-like_CS"/>
</dbReference>
<evidence type="ECO:0000256" key="12">
    <source>
        <dbReference type="ARBA" id="ARBA00038416"/>
    </source>
</evidence>
<evidence type="ECO:0000256" key="1">
    <source>
        <dbReference type="ARBA" id="ARBA00004170"/>
    </source>
</evidence>
<dbReference type="AlphaFoldDB" id="A0A4R6WZQ0"/>
<comment type="function">
    <text evidence="11">Part of the ABC transporter complex GsiABCD involved in glutathione import. Responsible for energy coupling to the transport system.</text>
</comment>
<keyword evidence="5" id="KW-1003">Cell membrane</keyword>
<comment type="subcellular location">
    <subcellularLocation>
        <location evidence="2">Cell inner membrane</location>
    </subcellularLocation>
    <subcellularLocation>
        <location evidence="1">Membrane</location>
        <topology evidence="1">Peripheral membrane protein</topology>
    </subcellularLocation>
</comment>